<dbReference type="GO" id="GO:0160148">
    <property type="term" value="F:tRNA pseudouridine(55) synthase activity"/>
    <property type="evidence" value="ECO:0007669"/>
    <property type="project" value="UniProtKB-EC"/>
</dbReference>
<comment type="catalytic activity">
    <reaction evidence="1 5">
        <text>uridine(55) in tRNA = pseudouridine(55) in tRNA</text>
        <dbReference type="Rhea" id="RHEA:42532"/>
        <dbReference type="Rhea" id="RHEA-COMP:10101"/>
        <dbReference type="Rhea" id="RHEA-COMP:10102"/>
        <dbReference type="ChEBI" id="CHEBI:65314"/>
        <dbReference type="ChEBI" id="CHEBI:65315"/>
        <dbReference type="EC" id="5.4.99.25"/>
    </reaction>
</comment>
<gene>
    <name evidence="5 8" type="primary">truB</name>
    <name evidence="8" type="ORF">IPP15_02250</name>
</gene>
<proteinExistence type="inferred from homology"/>
<accession>A0A9D7SS23</accession>
<evidence type="ECO:0000256" key="4">
    <source>
        <dbReference type="ARBA" id="ARBA00023235"/>
    </source>
</evidence>
<dbReference type="PANTHER" id="PTHR13767:SF2">
    <property type="entry name" value="PSEUDOURIDYLATE SYNTHASE TRUB1"/>
    <property type="match status" value="1"/>
</dbReference>
<dbReference type="InterPro" id="IPR032819">
    <property type="entry name" value="TruB_C"/>
</dbReference>
<dbReference type="Pfam" id="PF01509">
    <property type="entry name" value="TruB_N"/>
    <property type="match status" value="1"/>
</dbReference>
<dbReference type="PANTHER" id="PTHR13767">
    <property type="entry name" value="TRNA-PSEUDOURIDINE SYNTHASE"/>
    <property type="match status" value="1"/>
</dbReference>
<evidence type="ECO:0000313" key="9">
    <source>
        <dbReference type="Proteomes" id="UP000808337"/>
    </source>
</evidence>
<sequence>MLSILQSIESDELVSGALLLVDKPQGWTSFDAVNKIKNLVRRKYNLKKFKIGHSGTLDPMATGLLVVCTGAWTKQLHHLQGLDKKYSGEITLGVEMDTYDAEGKVVFTKEVPSLTLEYLITCFKTFIGDIQQLPPAFSAIKKEGKPLYELARAGKEVKLEPRNVTVHSISIIEYNAPKITLEVHSGSGFYVRSLAHDIGAMLDCGAHLSALRRTAIGEYSLDDALSMNEIITKLSN</sequence>
<feature type="domain" description="tRNA pseudouridylate synthase B C-terminal" evidence="7">
    <location>
        <begin position="192"/>
        <end position="230"/>
    </location>
</feature>
<feature type="active site" description="Nucleophile" evidence="5">
    <location>
        <position position="58"/>
    </location>
</feature>
<dbReference type="SUPFAM" id="SSF55120">
    <property type="entry name" value="Pseudouridine synthase"/>
    <property type="match status" value="1"/>
</dbReference>
<feature type="domain" description="Pseudouridine synthase II N-terminal" evidence="6">
    <location>
        <begin position="42"/>
        <end position="191"/>
    </location>
</feature>
<comment type="function">
    <text evidence="5">Responsible for synthesis of pseudouridine from uracil-55 in the psi GC loop of transfer RNAs.</text>
</comment>
<dbReference type="InterPro" id="IPR014780">
    <property type="entry name" value="tRNA_psdUridine_synth_TruB"/>
</dbReference>
<dbReference type="Gene3D" id="3.30.2350.10">
    <property type="entry name" value="Pseudouridine synthase"/>
    <property type="match status" value="1"/>
</dbReference>
<evidence type="ECO:0000313" key="8">
    <source>
        <dbReference type="EMBL" id="MBK9981241.1"/>
    </source>
</evidence>
<reference evidence="8 9" key="1">
    <citation type="submission" date="2020-10" db="EMBL/GenBank/DDBJ databases">
        <title>Connecting structure to function with the recovery of over 1000 high-quality activated sludge metagenome-assembled genomes encoding full-length rRNA genes using long-read sequencing.</title>
        <authorList>
            <person name="Singleton C.M."/>
            <person name="Petriglieri F."/>
            <person name="Kristensen J.M."/>
            <person name="Kirkegaard R.H."/>
            <person name="Michaelsen T.Y."/>
            <person name="Andersen M.H."/>
            <person name="Karst S.M."/>
            <person name="Dueholm M.S."/>
            <person name="Nielsen P.H."/>
            <person name="Albertsen M."/>
        </authorList>
    </citation>
    <scope>NUCLEOTIDE SEQUENCE [LARGE SCALE GENOMIC DNA]</scope>
    <source>
        <strain evidence="8">Ribe_18-Q3-R11-54_MAXAC.273</strain>
    </source>
</reference>
<evidence type="ECO:0000256" key="3">
    <source>
        <dbReference type="ARBA" id="ARBA00022694"/>
    </source>
</evidence>
<dbReference type="Proteomes" id="UP000808337">
    <property type="component" value="Unassembled WGS sequence"/>
</dbReference>
<dbReference type="EC" id="5.4.99.25" evidence="5"/>
<dbReference type="GO" id="GO:0003723">
    <property type="term" value="F:RNA binding"/>
    <property type="evidence" value="ECO:0007669"/>
    <property type="project" value="InterPro"/>
</dbReference>
<evidence type="ECO:0000259" key="6">
    <source>
        <dbReference type="Pfam" id="PF01509"/>
    </source>
</evidence>
<dbReference type="NCBIfam" id="TIGR00431">
    <property type="entry name" value="TruB"/>
    <property type="match status" value="1"/>
</dbReference>
<evidence type="ECO:0000256" key="1">
    <source>
        <dbReference type="ARBA" id="ARBA00000385"/>
    </source>
</evidence>
<comment type="similarity">
    <text evidence="2 5">Belongs to the pseudouridine synthase TruB family. Type 1 subfamily.</text>
</comment>
<dbReference type="HAMAP" id="MF_01080">
    <property type="entry name" value="TruB_bact"/>
    <property type="match status" value="1"/>
</dbReference>
<dbReference type="Pfam" id="PF16198">
    <property type="entry name" value="TruB_C_2"/>
    <property type="match status" value="1"/>
</dbReference>
<evidence type="ECO:0000256" key="5">
    <source>
        <dbReference type="HAMAP-Rule" id="MF_01080"/>
    </source>
</evidence>
<name>A0A9D7SS23_9BACT</name>
<dbReference type="CDD" id="cd02573">
    <property type="entry name" value="PseudoU_synth_EcTruB"/>
    <property type="match status" value="1"/>
</dbReference>
<dbReference type="GO" id="GO:1990481">
    <property type="term" value="P:mRNA pseudouridine synthesis"/>
    <property type="evidence" value="ECO:0007669"/>
    <property type="project" value="TreeGrafter"/>
</dbReference>
<keyword evidence="4 5" id="KW-0413">Isomerase</keyword>
<protein>
    <recommendedName>
        <fullName evidence="5">tRNA pseudouridine synthase B</fullName>
        <ecNumber evidence="5">5.4.99.25</ecNumber>
    </recommendedName>
    <alternativeName>
        <fullName evidence="5">tRNA pseudouridine(55) synthase</fullName>
        <shortName evidence="5">Psi55 synthase</shortName>
    </alternativeName>
    <alternativeName>
        <fullName evidence="5">tRNA pseudouridylate synthase</fullName>
    </alternativeName>
    <alternativeName>
        <fullName evidence="5">tRNA-uridine isomerase</fullName>
    </alternativeName>
</protein>
<evidence type="ECO:0000259" key="7">
    <source>
        <dbReference type="Pfam" id="PF16198"/>
    </source>
</evidence>
<dbReference type="InterPro" id="IPR020103">
    <property type="entry name" value="PsdUridine_synth_cat_dom_sf"/>
</dbReference>
<evidence type="ECO:0000256" key="2">
    <source>
        <dbReference type="ARBA" id="ARBA00005642"/>
    </source>
</evidence>
<organism evidence="8 9">
    <name type="scientific">Candidatus Opimibacter skivensis</name>
    <dbReference type="NCBI Taxonomy" id="2982028"/>
    <lineage>
        <taxon>Bacteria</taxon>
        <taxon>Pseudomonadati</taxon>
        <taxon>Bacteroidota</taxon>
        <taxon>Saprospiria</taxon>
        <taxon>Saprospirales</taxon>
        <taxon>Saprospiraceae</taxon>
        <taxon>Candidatus Opimibacter</taxon>
    </lineage>
</organism>
<dbReference type="InterPro" id="IPR002501">
    <property type="entry name" value="PsdUridine_synth_N"/>
</dbReference>
<dbReference type="GO" id="GO:0031119">
    <property type="term" value="P:tRNA pseudouridine synthesis"/>
    <property type="evidence" value="ECO:0007669"/>
    <property type="project" value="UniProtKB-UniRule"/>
</dbReference>
<keyword evidence="3 5" id="KW-0819">tRNA processing</keyword>
<comment type="caution">
    <text evidence="8">The sequence shown here is derived from an EMBL/GenBank/DDBJ whole genome shotgun (WGS) entry which is preliminary data.</text>
</comment>
<dbReference type="EMBL" id="JADKGY010000001">
    <property type="protein sequence ID" value="MBK9981241.1"/>
    <property type="molecule type" value="Genomic_DNA"/>
</dbReference>
<dbReference type="AlphaFoldDB" id="A0A9D7SS23"/>